<comment type="caution">
    <text evidence="2">The sequence shown here is derived from an EMBL/GenBank/DDBJ whole genome shotgun (WGS) entry which is preliminary data.</text>
</comment>
<evidence type="ECO:0000259" key="1">
    <source>
        <dbReference type="Pfam" id="PF21805"/>
    </source>
</evidence>
<accession>A0A243QD84</accession>
<dbReference type="Pfam" id="PF21805">
    <property type="entry name" value="Imm5_like"/>
    <property type="match status" value="1"/>
</dbReference>
<dbReference type="EMBL" id="NGFO01000006">
    <property type="protein sequence ID" value="OUC79650.1"/>
    <property type="molecule type" value="Genomic_DNA"/>
</dbReference>
<dbReference type="RefSeq" id="WP_086534626.1">
    <property type="nucleotide sequence ID" value="NZ_NGFO01000006.1"/>
</dbReference>
<proteinExistence type="predicted"/>
<keyword evidence="3" id="KW-1185">Reference proteome</keyword>
<reference evidence="2 3" key="1">
    <citation type="submission" date="2017-05" db="EMBL/GenBank/DDBJ databases">
        <title>Biotechnological potential of actinobacteria isolated from South African environments.</title>
        <authorList>
            <person name="Le Roes-Hill M."/>
            <person name="Prins A."/>
            <person name="Durrell K.A."/>
        </authorList>
    </citation>
    <scope>NUCLEOTIDE SEQUENCE [LARGE SCALE GENOMIC DNA]</scope>
    <source>
        <strain evidence="2">BS2</strain>
    </source>
</reference>
<protein>
    <submittedName>
        <fullName evidence="2">Exonuclease SbcC</fullName>
    </submittedName>
</protein>
<evidence type="ECO:0000313" key="3">
    <source>
        <dbReference type="Proteomes" id="UP000194632"/>
    </source>
</evidence>
<keyword evidence="2" id="KW-0378">Hydrolase</keyword>
<dbReference type="STRING" id="417102.CA982_07125"/>
<dbReference type="OrthoDB" id="166981at2"/>
<dbReference type="Proteomes" id="UP000194632">
    <property type="component" value="Unassembled WGS sequence"/>
</dbReference>
<dbReference type="InterPro" id="IPR048667">
    <property type="entry name" value="Imm5-like"/>
</dbReference>
<dbReference type="AlphaFoldDB" id="A0A243QD84"/>
<feature type="domain" description="Imm-5-like" evidence="1">
    <location>
        <begin position="7"/>
        <end position="92"/>
    </location>
</feature>
<keyword evidence="2" id="KW-0540">Nuclease</keyword>
<dbReference type="GO" id="GO:0004527">
    <property type="term" value="F:exonuclease activity"/>
    <property type="evidence" value="ECO:0007669"/>
    <property type="project" value="UniProtKB-KW"/>
</dbReference>
<name>A0A243QD84_9ACTN</name>
<gene>
    <name evidence="2" type="ORF">CA982_07125</name>
</gene>
<evidence type="ECO:0000313" key="2">
    <source>
        <dbReference type="EMBL" id="OUC79650.1"/>
    </source>
</evidence>
<keyword evidence="2" id="KW-0269">Exonuclease</keyword>
<sequence>MADFELTDDDLRVVVGYATQWAAEVLPVFERAQPDDDRPRAAIEAAREFTGGARRSARQRSSAFAAHRAAKDAPSEVARLAAQAAGDAAAACYLHPIARAHQVGHILRAPTNRALIAELESGGDPEVGNEMLEAVCRRTPSELVDVLCRYPEPRGGASRSTRLMADLDRRLRASRRRTDLDA</sequence>
<organism evidence="2 3">
    <name type="scientific">Gordonia lacunae</name>
    <dbReference type="NCBI Taxonomy" id="417102"/>
    <lineage>
        <taxon>Bacteria</taxon>
        <taxon>Bacillati</taxon>
        <taxon>Actinomycetota</taxon>
        <taxon>Actinomycetes</taxon>
        <taxon>Mycobacteriales</taxon>
        <taxon>Gordoniaceae</taxon>
        <taxon>Gordonia</taxon>
    </lineage>
</organism>